<comment type="caution">
    <text evidence="1">The sequence shown here is derived from an EMBL/GenBank/DDBJ whole genome shotgun (WGS) entry which is preliminary data.</text>
</comment>
<sequence>MNAPVVVHPPQGTGGRRVTAGGEILGLAHSDQDLIEFLRRAGLPEAGRILDDEAWVTWRGGHAHHYEAA</sequence>
<dbReference type="OrthoDB" id="4255520at2"/>
<dbReference type="Proteomes" id="UP000598297">
    <property type="component" value="Unassembled WGS sequence"/>
</dbReference>
<evidence type="ECO:0000313" key="2">
    <source>
        <dbReference type="Proteomes" id="UP000598297"/>
    </source>
</evidence>
<protein>
    <submittedName>
        <fullName evidence="1">Uncharacterized protein</fullName>
    </submittedName>
</protein>
<keyword evidence="2" id="KW-1185">Reference proteome</keyword>
<reference evidence="1" key="1">
    <citation type="submission" date="2020-01" db="EMBL/GenBank/DDBJ databases">
        <title>Whole-genome analyses of novel actinobacteria.</title>
        <authorList>
            <person name="Sahin N."/>
        </authorList>
    </citation>
    <scope>NUCLEOTIDE SEQUENCE</scope>
    <source>
        <strain evidence="1">YC537</strain>
    </source>
</reference>
<name>A0A964UTV8_9ACTN</name>
<dbReference type="AlphaFoldDB" id="A0A964UTV8"/>
<evidence type="ECO:0000313" key="1">
    <source>
        <dbReference type="EMBL" id="NBE54088.1"/>
    </source>
</evidence>
<gene>
    <name evidence="1" type="ORF">GUY60_22240</name>
</gene>
<dbReference type="RefSeq" id="WP_161700569.1">
    <property type="nucleotide sequence ID" value="NZ_JAAAHS010000188.1"/>
</dbReference>
<accession>A0A964UTV8</accession>
<proteinExistence type="predicted"/>
<organism evidence="1 2">
    <name type="scientific">Streptomyces boluensis</name>
    <dbReference type="NCBI Taxonomy" id="1775135"/>
    <lineage>
        <taxon>Bacteria</taxon>
        <taxon>Bacillati</taxon>
        <taxon>Actinomycetota</taxon>
        <taxon>Actinomycetes</taxon>
        <taxon>Kitasatosporales</taxon>
        <taxon>Streptomycetaceae</taxon>
        <taxon>Streptomyces</taxon>
    </lineage>
</organism>
<dbReference type="EMBL" id="JAAAHS010000188">
    <property type="protein sequence ID" value="NBE54088.1"/>
    <property type="molecule type" value="Genomic_DNA"/>
</dbReference>